<accession>A0A8D9ACP7</accession>
<reference evidence="1" key="1">
    <citation type="submission" date="2021-05" db="EMBL/GenBank/DDBJ databases">
        <authorList>
            <person name="Alioto T."/>
            <person name="Alioto T."/>
            <person name="Gomez Garrido J."/>
        </authorList>
    </citation>
    <scope>NUCLEOTIDE SEQUENCE</scope>
</reference>
<organism evidence="1">
    <name type="scientific">Cacopsylla melanoneura</name>
    <dbReference type="NCBI Taxonomy" id="428564"/>
    <lineage>
        <taxon>Eukaryota</taxon>
        <taxon>Metazoa</taxon>
        <taxon>Ecdysozoa</taxon>
        <taxon>Arthropoda</taxon>
        <taxon>Hexapoda</taxon>
        <taxon>Insecta</taxon>
        <taxon>Pterygota</taxon>
        <taxon>Neoptera</taxon>
        <taxon>Paraneoptera</taxon>
        <taxon>Hemiptera</taxon>
        <taxon>Sternorrhyncha</taxon>
        <taxon>Psylloidea</taxon>
        <taxon>Psyllidae</taxon>
        <taxon>Psyllinae</taxon>
        <taxon>Cacopsylla</taxon>
    </lineage>
</organism>
<protein>
    <submittedName>
        <fullName evidence="1">Uncharacterized protein</fullName>
    </submittedName>
</protein>
<dbReference type="EMBL" id="HBUF01564699">
    <property type="protein sequence ID" value="CAG6763983.1"/>
    <property type="molecule type" value="Transcribed_RNA"/>
</dbReference>
<evidence type="ECO:0000313" key="1">
    <source>
        <dbReference type="EMBL" id="CAG6763983.1"/>
    </source>
</evidence>
<dbReference type="AlphaFoldDB" id="A0A8D9ACP7"/>
<proteinExistence type="predicted"/>
<sequence length="124" mass="13767">MVSHSTLIHSIQLHSSILSPSSHSSRPTPLIHSIISHSFPPWYPTPCPHPVWCPTPLIHRVPFHSSIVSTPFLHGIPLHALIQYDVPLHSSSSIATHSSLRPFVRRNVISLIFLGFGDYISSSK</sequence>
<name>A0A8D9ACP7_9HEMI</name>